<evidence type="ECO:0000256" key="2">
    <source>
        <dbReference type="ARBA" id="ARBA00022475"/>
    </source>
</evidence>
<evidence type="ECO:0000256" key="9">
    <source>
        <dbReference type="SAM" id="SignalP"/>
    </source>
</evidence>
<proteinExistence type="predicted"/>
<feature type="signal peptide" evidence="9">
    <location>
        <begin position="1"/>
        <end position="29"/>
    </location>
</feature>
<keyword evidence="5" id="KW-0472">Membrane</keyword>
<name>A0A1D1XT36_9ARAE</name>
<feature type="compositionally biased region" description="Pro residues" evidence="8">
    <location>
        <begin position="144"/>
        <end position="169"/>
    </location>
</feature>
<protein>
    <submittedName>
        <fullName evidence="11">Glucan endo-1,3-beta-glucosidase-like protein 3</fullName>
    </submittedName>
</protein>
<feature type="compositionally biased region" description="Low complexity" evidence="8">
    <location>
        <begin position="99"/>
        <end position="111"/>
    </location>
</feature>
<evidence type="ECO:0000256" key="4">
    <source>
        <dbReference type="ARBA" id="ARBA00022729"/>
    </source>
</evidence>
<dbReference type="FunFam" id="1.20.58.1040:FF:000001">
    <property type="entry name" value="Glucan endo-1,3-beta-glucosidase 4"/>
    <property type="match status" value="1"/>
</dbReference>
<gene>
    <name evidence="11" type="primary">At5g08000</name>
    <name evidence="11" type="ORF">g.35655</name>
</gene>
<dbReference type="PANTHER" id="PTHR31044">
    <property type="entry name" value="BETA-1,3 GLUCANASE"/>
    <property type="match status" value="1"/>
</dbReference>
<comment type="subcellular location">
    <subcellularLocation>
        <location evidence="1">Cell membrane</location>
        <topology evidence="1">Lipid-anchor</topology>
        <topology evidence="1">GPI-anchor</topology>
    </subcellularLocation>
</comment>
<dbReference type="Pfam" id="PF07983">
    <property type="entry name" value="X8"/>
    <property type="match status" value="1"/>
</dbReference>
<evidence type="ECO:0000313" key="11">
    <source>
        <dbReference type="EMBL" id="JAT45551.1"/>
    </source>
</evidence>
<dbReference type="InterPro" id="IPR012946">
    <property type="entry name" value="X8"/>
</dbReference>
<dbReference type="PANTHER" id="PTHR31044:SF28">
    <property type="entry name" value="CARBOHYDRATE-BINDING X8 DOMAIN SUPERFAMILY PROTEIN"/>
    <property type="match status" value="1"/>
</dbReference>
<dbReference type="GO" id="GO:0009506">
    <property type="term" value="C:plasmodesma"/>
    <property type="evidence" value="ECO:0007669"/>
    <property type="project" value="UniProtKB-ARBA"/>
</dbReference>
<evidence type="ECO:0000256" key="5">
    <source>
        <dbReference type="ARBA" id="ARBA00023136"/>
    </source>
</evidence>
<sequence length="402" mass="42755">MLQGTSMGLRKGSVGETLLLALLYLSVAGTSFTTQCDARSSRHVIGSTQLLQALRHPRSTQLRAPKKLQPVKHLGTYTPSDPYYLGTPFYMPPYEDIMDTPSPTSSPQSDPLYCVNPPPPMPPSPGVPAPVIYPPPSLPGYPSPPVVIPSPPGEYTPTPNPPELPPTPPSSQLSPPGFVPGPTVGMPSPPEYVPSPAEIVPSPPEYVPSPPEYVPSPFTVTPSPPEYVPSPFAVTPSPPEYVPSPPTYVPSPPEYVPSPPSYVPSPPEYVPGPPEYEPSPPEYVFEPPVVYPPPTAPPSPPSVTQMWCVAKPTVPDPIIQEAMNYACGSGADCDSIQPNGPCYQPDTLILHASYAFNSYWQRTRGAGGKCDFGGTAILITVDPSFDGCHFITTALQGIDGGE</sequence>
<dbReference type="EMBL" id="GDJX01022385">
    <property type="protein sequence ID" value="JAT45551.1"/>
    <property type="molecule type" value="Transcribed_RNA"/>
</dbReference>
<dbReference type="GO" id="GO:0098552">
    <property type="term" value="C:side of membrane"/>
    <property type="evidence" value="ECO:0007669"/>
    <property type="project" value="UniProtKB-KW"/>
</dbReference>
<keyword evidence="2" id="KW-1003">Cell membrane</keyword>
<dbReference type="InterPro" id="IPR044788">
    <property type="entry name" value="X8_dom_prot"/>
</dbReference>
<feature type="chain" id="PRO_5008899658" evidence="9">
    <location>
        <begin position="30"/>
        <end position="402"/>
    </location>
</feature>
<evidence type="ECO:0000256" key="6">
    <source>
        <dbReference type="ARBA" id="ARBA00023157"/>
    </source>
</evidence>
<keyword evidence="3" id="KW-0336">GPI-anchor</keyword>
<evidence type="ECO:0000259" key="10">
    <source>
        <dbReference type="SMART" id="SM00768"/>
    </source>
</evidence>
<organism evidence="11">
    <name type="scientific">Anthurium amnicola</name>
    <dbReference type="NCBI Taxonomy" id="1678845"/>
    <lineage>
        <taxon>Eukaryota</taxon>
        <taxon>Viridiplantae</taxon>
        <taxon>Streptophyta</taxon>
        <taxon>Embryophyta</taxon>
        <taxon>Tracheophyta</taxon>
        <taxon>Spermatophyta</taxon>
        <taxon>Magnoliopsida</taxon>
        <taxon>Liliopsida</taxon>
        <taxon>Araceae</taxon>
        <taxon>Pothoideae</taxon>
        <taxon>Potheae</taxon>
        <taxon>Anthurium</taxon>
    </lineage>
</organism>
<dbReference type="AlphaFoldDB" id="A0A1D1XT36"/>
<reference evidence="11" key="1">
    <citation type="submission" date="2015-07" db="EMBL/GenBank/DDBJ databases">
        <title>Transcriptome Assembly of Anthurium amnicola.</title>
        <authorList>
            <person name="Suzuki J."/>
        </authorList>
    </citation>
    <scope>NUCLEOTIDE SEQUENCE</scope>
</reference>
<keyword evidence="7" id="KW-0325">Glycoprotein</keyword>
<evidence type="ECO:0000256" key="7">
    <source>
        <dbReference type="ARBA" id="ARBA00023180"/>
    </source>
</evidence>
<feature type="region of interest" description="Disordered" evidence="8">
    <location>
        <begin position="144"/>
        <end position="197"/>
    </location>
</feature>
<dbReference type="GO" id="GO:0005886">
    <property type="term" value="C:plasma membrane"/>
    <property type="evidence" value="ECO:0007669"/>
    <property type="project" value="UniProtKB-SubCell"/>
</dbReference>
<dbReference type="Gene3D" id="1.20.58.1040">
    <property type="match status" value="1"/>
</dbReference>
<dbReference type="PRINTS" id="PR01217">
    <property type="entry name" value="PRICHEXTENSN"/>
</dbReference>
<keyword evidence="3" id="KW-0449">Lipoprotein</keyword>
<feature type="region of interest" description="Disordered" evidence="8">
    <location>
        <begin position="95"/>
        <end position="119"/>
    </location>
</feature>
<keyword evidence="6" id="KW-1015">Disulfide bond</keyword>
<evidence type="ECO:0000256" key="8">
    <source>
        <dbReference type="SAM" id="MobiDB-lite"/>
    </source>
</evidence>
<dbReference type="SMART" id="SM00768">
    <property type="entry name" value="X8"/>
    <property type="match status" value="1"/>
</dbReference>
<accession>A0A1D1XT36</accession>
<feature type="domain" description="X8" evidence="10">
    <location>
        <begin position="306"/>
        <end position="390"/>
    </location>
</feature>
<evidence type="ECO:0000256" key="1">
    <source>
        <dbReference type="ARBA" id="ARBA00004609"/>
    </source>
</evidence>
<keyword evidence="4 9" id="KW-0732">Signal</keyword>
<evidence type="ECO:0000256" key="3">
    <source>
        <dbReference type="ARBA" id="ARBA00022622"/>
    </source>
</evidence>